<dbReference type="AlphaFoldDB" id="A0A9D3XBX7"/>
<accession>A0A9D3XBX7</accession>
<protein>
    <recommendedName>
        <fullName evidence="2">Fibronectin type-III domain-containing protein</fullName>
    </recommendedName>
</protein>
<name>A0A9D3XBX7_9SAUR</name>
<feature type="compositionally biased region" description="Polar residues" evidence="1">
    <location>
        <begin position="625"/>
        <end position="639"/>
    </location>
</feature>
<dbReference type="InterPro" id="IPR036116">
    <property type="entry name" value="FN3_sf"/>
</dbReference>
<feature type="domain" description="Fibronectin type-III" evidence="2">
    <location>
        <begin position="616"/>
        <end position="718"/>
    </location>
</feature>
<dbReference type="Pfam" id="PF00041">
    <property type="entry name" value="fn3"/>
    <property type="match status" value="1"/>
</dbReference>
<proteinExistence type="predicted"/>
<dbReference type="CDD" id="cd00063">
    <property type="entry name" value="FN3"/>
    <property type="match status" value="1"/>
</dbReference>
<reference evidence="3" key="1">
    <citation type="submission" date="2021-09" db="EMBL/GenBank/DDBJ databases">
        <title>The genome of Mauremys mutica provides insights into the evolution of semi-aquatic lifestyle.</title>
        <authorList>
            <person name="Gong S."/>
            <person name="Gao Y."/>
        </authorList>
    </citation>
    <scope>NUCLEOTIDE SEQUENCE</scope>
    <source>
        <strain evidence="3">MM-2020</strain>
        <tissue evidence="3">Muscle</tissue>
    </source>
</reference>
<dbReference type="PROSITE" id="PS50853">
    <property type="entry name" value="FN3"/>
    <property type="match status" value="2"/>
</dbReference>
<evidence type="ECO:0000256" key="1">
    <source>
        <dbReference type="SAM" id="MobiDB-lite"/>
    </source>
</evidence>
<comment type="caution">
    <text evidence="3">The sequence shown here is derived from an EMBL/GenBank/DDBJ whole genome shotgun (WGS) entry which is preliminary data.</text>
</comment>
<dbReference type="InterPro" id="IPR013783">
    <property type="entry name" value="Ig-like_fold"/>
</dbReference>
<feature type="domain" description="Fibronectin type-III" evidence="2">
    <location>
        <begin position="520"/>
        <end position="613"/>
    </location>
</feature>
<dbReference type="InterPro" id="IPR003961">
    <property type="entry name" value="FN3_dom"/>
</dbReference>
<feature type="region of interest" description="Disordered" evidence="1">
    <location>
        <begin position="597"/>
        <end position="641"/>
    </location>
</feature>
<sequence>MACSETAGIEMPALGRPLRLGMLYDCRSDTLIPGITLWNTNTLNKQVGTTMQHKTEFQIIASDTMEAKASALSLSGSLKASFLGGLVEVNGSAAFLNDTKKSQNQARVTLQYSTTTKFEQLAISHSEHQNISYPAVYDQNKATHVVTAVLYGAQAFFVFDREVSSTESIEEIQGKMKLMIEKLPKISGGGEGPVKMEYKKASEAENVSCTFYGDFALENNPVTYLDAMEICSTLPKLLGDSGEKAVPVRVWLYPLTKLDSRAAQLVREISRVLIFDAQTALEQLTELDMRGNDMMKNPIATTFPEIKKKIQQFKDLCQQHRQTFQQQLARILPAIRGAEAEERALVDILKSKEQSPFNTQRLNEFLDTKEQEMNLVDSYLARLQNVEVISSKSELEKIVLCPKHDSVVCFTLTSLHNKEPYLSDLTFWLRRQFLEKIHDSASANSPSEKSDSKQWFENEKIRRKARKFAKSFLDFTNINKSHGNTQFIVASVPDEDHPGATIYLYEDGELVSTSFEPPSKPLPPLIDGIRHNCVQLTFNPSDFERAAISGYRAEYRIVGQENWTAVNVNNTQVTFTVTGLRANTEYQFRYAAVTKPGLSESSDVSDPVKTLPPTSSPGKPEKATVESSSIALTRESPSVTGDGVSIRECKVEYKEEVEGERYEEKDKWLGQRTGERTGSCNTDGLRPETTYRFQASSVCADGAVRDPSEDSWISTLEKAVTAALLTALRSSFSGLCM</sequence>
<dbReference type="InterPro" id="IPR052090">
    <property type="entry name" value="Cytolytic_pore-forming_toxin"/>
</dbReference>
<dbReference type="InterPro" id="IPR040581">
    <property type="entry name" value="Thioredoxin_11"/>
</dbReference>
<dbReference type="Proteomes" id="UP000827986">
    <property type="component" value="Unassembled WGS sequence"/>
</dbReference>
<dbReference type="SMART" id="SM00060">
    <property type="entry name" value="FN3"/>
    <property type="match status" value="2"/>
</dbReference>
<gene>
    <name evidence="3" type="ORF">KIL84_010600</name>
</gene>
<dbReference type="InterPro" id="IPR056072">
    <property type="entry name" value="SNTX_MACPF/CDC-like_dom"/>
</dbReference>
<dbReference type="Pfam" id="PF21109">
    <property type="entry name" value="Stonustoxin_helical"/>
    <property type="match status" value="1"/>
</dbReference>
<dbReference type="InterPro" id="IPR048997">
    <property type="entry name" value="Stonustoxin-like_helical"/>
</dbReference>
<evidence type="ECO:0000313" key="4">
    <source>
        <dbReference type="Proteomes" id="UP000827986"/>
    </source>
</evidence>
<dbReference type="SUPFAM" id="SSF49265">
    <property type="entry name" value="Fibronectin type III"/>
    <property type="match status" value="1"/>
</dbReference>
<evidence type="ECO:0000313" key="3">
    <source>
        <dbReference type="EMBL" id="KAH1176898.1"/>
    </source>
</evidence>
<organism evidence="3 4">
    <name type="scientific">Mauremys mutica</name>
    <name type="common">yellowpond turtle</name>
    <dbReference type="NCBI Taxonomy" id="74926"/>
    <lineage>
        <taxon>Eukaryota</taxon>
        <taxon>Metazoa</taxon>
        <taxon>Chordata</taxon>
        <taxon>Craniata</taxon>
        <taxon>Vertebrata</taxon>
        <taxon>Euteleostomi</taxon>
        <taxon>Archelosauria</taxon>
        <taxon>Testudinata</taxon>
        <taxon>Testudines</taxon>
        <taxon>Cryptodira</taxon>
        <taxon>Durocryptodira</taxon>
        <taxon>Testudinoidea</taxon>
        <taxon>Geoemydidae</taxon>
        <taxon>Geoemydinae</taxon>
        <taxon>Mauremys</taxon>
    </lineage>
</organism>
<dbReference type="PANTHER" id="PTHR31594:SF16">
    <property type="entry name" value="SI:CH211-281L24.3"/>
    <property type="match status" value="1"/>
</dbReference>
<evidence type="ECO:0000259" key="2">
    <source>
        <dbReference type="PROSITE" id="PS50853"/>
    </source>
</evidence>
<dbReference type="Pfam" id="PF24674">
    <property type="entry name" value="MACPF_SNTX"/>
    <property type="match status" value="1"/>
</dbReference>
<keyword evidence="4" id="KW-1185">Reference proteome</keyword>
<dbReference type="Gene3D" id="2.60.40.10">
    <property type="entry name" value="Immunoglobulins"/>
    <property type="match status" value="2"/>
</dbReference>
<dbReference type="EMBL" id="JAHDVG010000474">
    <property type="protein sequence ID" value="KAH1176898.1"/>
    <property type="molecule type" value="Genomic_DNA"/>
</dbReference>
<dbReference type="Pfam" id="PF18078">
    <property type="entry name" value="Thioredoxin_11"/>
    <property type="match status" value="1"/>
</dbReference>
<dbReference type="PANTHER" id="PTHR31594">
    <property type="entry name" value="AIG1-TYPE G DOMAIN-CONTAINING PROTEIN"/>
    <property type="match status" value="1"/>
</dbReference>